<protein>
    <submittedName>
        <fullName evidence="2">Uncharacterized protein</fullName>
    </submittedName>
</protein>
<name>A0A7D9EEG9_PARCT</name>
<dbReference type="OrthoDB" id="5964945at2759"/>
<evidence type="ECO:0000256" key="1">
    <source>
        <dbReference type="ARBA" id="ARBA00023268"/>
    </source>
</evidence>
<reference evidence="2" key="1">
    <citation type="submission" date="2020-04" db="EMBL/GenBank/DDBJ databases">
        <authorList>
            <person name="Alioto T."/>
            <person name="Alioto T."/>
            <person name="Gomez Garrido J."/>
        </authorList>
    </citation>
    <scope>NUCLEOTIDE SEQUENCE</scope>
    <source>
        <strain evidence="2">A484AB</strain>
    </source>
</reference>
<keyword evidence="3" id="KW-1185">Reference proteome</keyword>
<dbReference type="FunFam" id="3.10.20.370:FF:000001">
    <property type="entry name" value="Retrovirus-related Pol polyprotein from transposon 17.6-like protein"/>
    <property type="match status" value="1"/>
</dbReference>
<dbReference type="InterPro" id="IPR050951">
    <property type="entry name" value="Retrovirus_Pol_polyprotein"/>
</dbReference>
<keyword evidence="1" id="KW-0511">Multifunctional enzyme</keyword>
<dbReference type="InterPro" id="IPR041577">
    <property type="entry name" value="RT_RNaseH_2"/>
</dbReference>
<gene>
    <name evidence="2" type="ORF">PACLA_8A021633</name>
</gene>
<evidence type="ECO:0000313" key="2">
    <source>
        <dbReference type="EMBL" id="CAB4005332.1"/>
    </source>
</evidence>
<evidence type="ECO:0000313" key="3">
    <source>
        <dbReference type="Proteomes" id="UP001152795"/>
    </source>
</evidence>
<accession>A0A7D9EEG9</accession>
<dbReference type="PANTHER" id="PTHR37984:SF5">
    <property type="entry name" value="PROTEIN NYNRIN-LIKE"/>
    <property type="match status" value="1"/>
</dbReference>
<dbReference type="InterPro" id="IPR043502">
    <property type="entry name" value="DNA/RNA_pol_sf"/>
</dbReference>
<dbReference type="Pfam" id="PF17919">
    <property type="entry name" value="RT_RNaseH_2"/>
    <property type="match status" value="1"/>
</dbReference>
<dbReference type="Gene3D" id="3.10.20.370">
    <property type="match status" value="1"/>
</dbReference>
<dbReference type="SUPFAM" id="SSF56672">
    <property type="entry name" value="DNA/RNA polymerases"/>
    <property type="match status" value="1"/>
</dbReference>
<comment type="caution">
    <text evidence="2">The sequence shown here is derived from an EMBL/GenBank/DDBJ whole genome shotgun (WGS) entry which is preliminary data.</text>
</comment>
<sequence>MTPLYKLLRKGTPWKWSKTEQEAFTTIKSALCSDSILRHYDPAAELVHQCDASSIGVGAVLLQPGHDGALQPVAYASRTLNAAEKNYAQIERESLAIVFGVTKFRQYLLGRHFKLLTDHKPLITLLGEHKSFPQLASARIKRWSLLLAAYNYTIEFISGKENVYADFLSRKPINIQTTPEEQVEVRVMFIQGEQIVNSTMVAMETKKDPVLSKVLDFTKNGWPEKPQPELQPSQVEDLGKIL</sequence>
<dbReference type="CDD" id="cd09274">
    <property type="entry name" value="RNase_HI_RT_Ty3"/>
    <property type="match status" value="1"/>
</dbReference>
<proteinExistence type="predicted"/>
<dbReference type="PANTHER" id="PTHR37984">
    <property type="entry name" value="PROTEIN CBG26694"/>
    <property type="match status" value="1"/>
</dbReference>
<dbReference type="Proteomes" id="UP001152795">
    <property type="component" value="Unassembled WGS sequence"/>
</dbReference>
<dbReference type="EMBL" id="CACRXK020005164">
    <property type="protein sequence ID" value="CAB4005332.1"/>
    <property type="molecule type" value="Genomic_DNA"/>
</dbReference>
<dbReference type="GO" id="GO:0003824">
    <property type="term" value="F:catalytic activity"/>
    <property type="evidence" value="ECO:0007669"/>
    <property type="project" value="UniProtKB-KW"/>
</dbReference>
<organism evidence="2 3">
    <name type="scientific">Paramuricea clavata</name>
    <name type="common">Red gorgonian</name>
    <name type="synonym">Violescent sea-whip</name>
    <dbReference type="NCBI Taxonomy" id="317549"/>
    <lineage>
        <taxon>Eukaryota</taxon>
        <taxon>Metazoa</taxon>
        <taxon>Cnidaria</taxon>
        <taxon>Anthozoa</taxon>
        <taxon>Octocorallia</taxon>
        <taxon>Malacalcyonacea</taxon>
        <taxon>Plexauridae</taxon>
        <taxon>Paramuricea</taxon>
    </lineage>
</organism>
<dbReference type="AlphaFoldDB" id="A0A7D9EEG9"/>